<dbReference type="Proteomes" id="UP000332933">
    <property type="component" value="Unassembled WGS sequence"/>
</dbReference>
<dbReference type="EMBL" id="VJMH01007220">
    <property type="protein sequence ID" value="KAF0685091.1"/>
    <property type="molecule type" value="Genomic_DNA"/>
</dbReference>
<feature type="transmembrane region" description="Helical" evidence="1">
    <location>
        <begin position="347"/>
        <end position="367"/>
    </location>
</feature>
<name>A0A485LMH9_9STRA</name>
<dbReference type="OrthoDB" id="74158at2759"/>
<reference evidence="2" key="2">
    <citation type="submission" date="2019-06" db="EMBL/GenBank/DDBJ databases">
        <title>Genomics analysis of Aphanomyces spp. identifies a new class of oomycete effector associated with host adaptation.</title>
        <authorList>
            <person name="Gaulin E."/>
        </authorList>
    </citation>
    <scope>NUCLEOTIDE SEQUENCE</scope>
    <source>
        <strain evidence="2">CBS 578.67</strain>
    </source>
</reference>
<dbReference type="PANTHER" id="PTHR22911">
    <property type="entry name" value="ACYL-MALONYL CONDENSING ENZYME-RELATED"/>
    <property type="match status" value="1"/>
</dbReference>
<evidence type="ECO:0000313" key="4">
    <source>
        <dbReference type="Proteomes" id="UP000332933"/>
    </source>
</evidence>
<feature type="transmembrane region" description="Helical" evidence="1">
    <location>
        <begin position="287"/>
        <end position="308"/>
    </location>
</feature>
<feature type="transmembrane region" description="Helical" evidence="1">
    <location>
        <begin position="114"/>
        <end position="133"/>
    </location>
</feature>
<evidence type="ECO:0000256" key="1">
    <source>
        <dbReference type="SAM" id="Phobius"/>
    </source>
</evidence>
<accession>A0A485LMH9</accession>
<feature type="transmembrane region" description="Helical" evidence="1">
    <location>
        <begin position="46"/>
        <end position="63"/>
    </location>
</feature>
<gene>
    <name evidence="3" type="primary">Aste57867_22965</name>
    <name evidence="2" type="ORF">As57867_022894</name>
    <name evidence="3" type="ORF">ASTE57867_22965</name>
</gene>
<proteinExistence type="predicted"/>
<feature type="transmembrane region" description="Helical" evidence="1">
    <location>
        <begin position="212"/>
        <end position="229"/>
    </location>
</feature>
<dbReference type="AlphaFoldDB" id="A0A485LMH9"/>
<keyword evidence="1" id="KW-0812">Transmembrane</keyword>
<organism evidence="3 4">
    <name type="scientific">Aphanomyces stellatus</name>
    <dbReference type="NCBI Taxonomy" id="120398"/>
    <lineage>
        <taxon>Eukaryota</taxon>
        <taxon>Sar</taxon>
        <taxon>Stramenopiles</taxon>
        <taxon>Oomycota</taxon>
        <taxon>Saprolegniomycetes</taxon>
        <taxon>Saprolegniales</taxon>
        <taxon>Verrucalvaceae</taxon>
        <taxon>Aphanomyces</taxon>
    </lineage>
</organism>
<feature type="transmembrane region" description="Helical" evidence="1">
    <location>
        <begin position="315"/>
        <end position="335"/>
    </location>
</feature>
<reference evidence="3 4" key="1">
    <citation type="submission" date="2019-03" db="EMBL/GenBank/DDBJ databases">
        <authorList>
            <person name="Gaulin E."/>
            <person name="Dumas B."/>
        </authorList>
    </citation>
    <scope>NUCLEOTIDE SEQUENCE [LARGE SCALE GENOMIC DNA]</scope>
    <source>
        <strain evidence="3">CBS 568.67</strain>
    </source>
</reference>
<evidence type="ECO:0000313" key="2">
    <source>
        <dbReference type="EMBL" id="KAF0685091.1"/>
    </source>
</evidence>
<keyword evidence="4" id="KW-1185">Reference proteome</keyword>
<feature type="transmembrane region" description="Helical" evidence="1">
    <location>
        <begin position="12"/>
        <end position="34"/>
    </location>
</feature>
<dbReference type="GO" id="GO:0016020">
    <property type="term" value="C:membrane"/>
    <property type="evidence" value="ECO:0007669"/>
    <property type="project" value="TreeGrafter"/>
</dbReference>
<dbReference type="EMBL" id="CAADRA010007246">
    <property type="protein sequence ID" value="VFT99615.1"/>
    <property type="molecule type" value="Genomic_DNA"/>
</dbReference>
<evidence type="ECO:0000313" key="3">
    <source>
        <dbReference type="EMBL" id="VFT99615.1"/>
    </source>
</evidence>
<keyword evidence="1" id="KW-1133">Transmembrane helix</keyword>
<keyword evidence="1" id="KW-0472">Membrane</keyword>
<feature type="transmembrane region" description="Helical" evidence="1">
    <location>
        <begin position="83"/>
        <end position="102"/>
    </location>
</feature>
<feature type="transmembrane region" description="Helical" evidence="1">
    <location>
        <begin position="241"/>
        <end position="263"/>
    </location>
</feature>
<feature type="transmembrane region" description="Helical" evidence="1">
    <location>
        <begin position="179"/>
        <end position="200"/>
    </location>
</feature>
<sequence length="386" mass="40838">MESGPTMKKQVAPLWSYALLVVAVLCMSTGGIWFALLDDTPPLMQATWRSLLTSLLQLIGFLYELRTDTSLDAAFWRRVRRSWGVLLLVGICLGVFFGSLAWSVAHTSLVDSLFLATTTPLLIVLVMFFRWLIQRRSSSLPHADALLSPHSTPDPIPDPASPTSIRAVLFPRNALPPTLLEAIGTVLGFLGVVVLLTTSSASHATTGHPSSVAGNAIAFFGAAVMVPFLEGSALCRQWMPLCAFSLPTTALSTFIVAVASLALEPSTSVAGLGPAALFGFLGDGRRFGLAFGSAAVAGIAGNTLMNLVVKDHSPLLVSIGVLWEPLLGGVIGWLVHVQGAPDTTTLAAAPFLFGGSLLVVLGAREYGIDPRRWCRAKVPSPPSAQE</sequence>
<dbReference type="PANTHER" id="PTHR22911:SF76">
    <property type="entry name" value="EAMA DOMAIN-CONTAINING PROTEIN"/>
    <property type="match status" value="1"/>
</dbReference>
<protein>
    <submittedName>
        <fullName evidence="3">Aste57867_22965 protein</fullName>
    </submittedName>
</protein>